<dbReference type="InParanoid" id="I2H956"/>
<evidence type="ECO:0000313" key="10">
    <source>
        <dbReference type="Proteomes" id="UP000002866"/>
    </source>
</evidence>
<evidence type="ECO:0000256" key="1">
    <source>
        <dbReference type="ARBA" id="ARBA00022553"/>
    </source>
</evidence>
<feature type="region of interest" description="Disordered" evidence="6">
    <location>
        <begin position="1183"/>
        <end position="1249"/>
    </location>
</feature>
<dbReference type="KEGG" id="tbl:TBLA_0I02500"/>
<feature type="compositionally biased region" description="Low complexity" evidence="6">
    <location>
        <begin position="382"/>
        <end position="392"/>
    </location>
</feature>
<protein>
    <recommendedName>
        <fullName evidence="11">PUM-HD domain-containing protein</fullName>
    </recommendedName>
</protein>
<dbReference type="FunCoup" id="I2H956">
    <property type="interactions" value="80"/>
</dbReference>
<dbReference type="PANTHER" id="PTHR47093:SF1">
    <property type="entry name" value="PROTEIN JSN1-RELATED"/>
    <property type="match status" value="1"/>
</dbReference>
<reference evidence="9 10" key="1">
    <citation type="journal article" date="2011" name="Proc. Natl. Acad. Sci. U.S.A.">
        <title>Evolutionary erosion of yeast sex chromosomes by mating-type switching accidents.</title>
        <authorList>
            <person name="Gordon J.L."/>
            <person name="Armisen D."/>
            <person name="Proux-Wera E."/>
            <person name="Oheigeartaigh S.S."/>
            <person name="Byrne K.P."/>
            <person name="Wolfe K.H."/>
        </authorList>
    </citation>
    <scope>NUCLEOTIDE SEQUENCE [LARGE SCALE GENOMIC DNA]</scope>
    <source>
        <strain evidence="10">ATCC 34711 / CBS 6284 / DSM 70876 / NBRC 10599 / NRRL Y-10934 / UCD 77-7</strain>
    </source>
</reference>
<keyword evidence="3 4" id="KW-0694">RNA-binding</keyword>
<proteinExistence type="predicted"/>
<dbReference type="HOGENOM" id="CLU_009728_0_0_1"/>
<dbReference type="Gene3D" id="1.25.10.10">
    <property type="entry name" value="Leucine-rich Repeat Variant"/>
    <property type="match status" value="1"/>
</dbReference>
<accession>I2H956</accession>
<dbReference type="OMA" id="NIVELCC"/>
<dbReference type="InterPro" id="IPR011989">
    <property type="entry name" value="ARM-like"/>
</dbReference>
<feature type="region of interest" description="Disordered" evidence="6">
    <location>
        <begin position="376"/>
        <end position="395"/>
    </location>
</feature>
<evidence type="ECO:0000259" key="8">
    <source>
        <dbReference type="PROSITE" id="PS50303"/>
    </source>
</evidence>
<dbReference type="PROSITE" id="PS50303">
    <property type="entry name" value="PUM_HD"/>
    <property type="match status" value="1"/>
</dbReference>
<dbReference type="OrthoDB" id="2017782at2759"/>
<feature type="region of interest" description="Disordered" evidence="6">
    <location>
        <begin position="1311"/>
        <end position="1352"/>
    </location>
</feature>
<feature type="region of interest" description="Disordered" evidence="6">
    <location>
        <begin position="56"/>
        <end position="128"/>
    </location>
</feature>
<dbReference type="InterPro" id="IPR052645">
    <property type="entry name" value="Pumilio_domain_protein"/>
</dbReference>
<dbReference type="SMART" id="SM00025">
    <property type="entry name" value="Pumilio"/>
    <property type="match status" value="6"/>
</dbReference>
<feature type="compositionally biased region" description="Low complexity" evidence="6">
    <location>
        <begin position="328"/>
        <end position="349"/>
    </location>
</feature>
<dbReference type="InterPro" id="IPR035979">
    <property type="entry name" value="RBD_domain_sf"/>
</dbReference>
<dbReference type="InterPro" id="IPR012677">
    <property type="entry name" value="Nucleotide-bd_a/b_plait_sf"/>
</dbReference>
<dbReference type="Proteomes" id="UP000002866">
    <property type="component" value="Chromosome 9"/>
</dbReference>
<dbReference type="FunFam" id="1.25.10.10:FF:000167">
    <property type="entry name" value="RNA binding protein Jsn1"/>
    <property type="match status" value="1"/>
</dbReference>
<dbReference type="InterPro" id="IPR001313">
    <property type="entry name" value="Pumilio_RNA-bd_rpt"/>
</dbReference>
<feature type="region of interest" description="Disordered" evidence="6">
    <location>
        <begin position="409"/>
        <end position="471"/>
    </location>
</feature>
<dbReference type="EMBL" id="HE806324">
    <property type="protein sequence ID" value="CCH62908.1"/>
    <property type="molecule type" value="Genomic_DNA"/>
</dbReference>
<feature type="compositionally biased region" description="Low complexity" evidence="6">
    <location>
        <begin position="102"/>
        <end position="115"/>
    </location>
</feature>
<feature type="compositionally biased region" description="Polar residues" evidence="6">
    <location>
        <begin position="56"/>
        <end position="77"/>
    </location>
</feature>
<dbReference type="PANTHER" id="PTHR47093">
    <property type="entry name" value="PROTEIN JSN1-RELATED"/>
    <property type="match status" value="1"/>
</dbReference>
<dbReference type="RefSeq" id="XP_004182427.1">
    <property type="nucleotide sequence ID" value="XM_004182379.1"/>
</dbReference>
<dbReference type="InterPro" id="IPR033133">
    <property type="entry name" value="PUM-HD"/>
</dbReference>
<keyword evidence="10" id="KW-1185">Reference proteome</keyword>
<dbReference type="GeneID" id="14498085"/>
<dbReference type="PROSITE" id="PS50302">
    <property type="entry name" value="PUM"/>
    <property type="match status" value="1"/>
</dbReference>
<feature type="compositionally biased region" description="Low complexity" evidence="6">
    <location>
        <begin position="12"/>
        <end position="28"/>
    </location>
</feature>
<feature type="compositionally biased region" description="Low complexity" evidence="6">
    <location>
        <begin position="719"/>
        <end position="758"/>
    </location>
</feature>
<evidence type="ECO:0008006" key="11">
    <source>
        <dbReference type="Google" id="ProtNLM"/>
    </source>
</evidence>
<evidence type="ECO:0000256" key="3">
    <source>
        <dbReference type="ARBA" id="ARBA00022884"/>
    </source>
</evidence>
<dbReference type="eggNOG" id="KOG4574">
    <property type="taxonomic scope" value="Eukaryota"/>
</dbReference>
<keyword evidence="1" id="KW-0597">Phosphoprotein</keyword>
<feature type="region of interest" description="Disordered" evidence="6">
    <location>
        <begin position="310"/>
        <end position="349"/>
    </location>
</feature>
<evidence type="ECO:0000313" key="9">
    <source>
        <dbReference type="EMBL" id="CCH62908.1"/>
    </source>
</evidence>
<name>I2H956_HENB6</name>
<feature type="compositionally biased region" description="Polar residues" evidence="6">
    <location>
        <begin position="311"/>
        <end position="327"/>
    </location>
</feature>
<feature type="domain" description="PUM-HD" evidence="8">
    <location>
        <begin position="792"/>
        <end position="1151"/>
    </location>
</feature>
<dbReference type="InterPro" id="IPR000504">
    <property type="entry name" value="RRM_dom"/>
</dbReference>
<dbReference type="FunFam" id="3.30.70.330:FF:000617">
    <property type="entry name" value="Puf family protein"/>
    <property type="match status" value="1"/>
</dbReference>
<feature type="compositionally biased region" description="Polar residues" evidence="6">
    <location>
        <begin position="1221"/>
        <end position="1242"/>
    </location>
</feature>
<sequence length="1352" mass="148336">MDENTPSKDVFNNNNQNSNTNSNSLGIAATPTTTVNTTASTINGASIDADIDSYPSQSNVPTVTDPTSIAPTSNANHNGLPDVIHPGMTIPIYEDENQGLLSSSNNNSNNNSSSSAMDGRSPQKLGSYRSRAGKLSNTLSNLLPSISAKLHHSKKGSKNNISSSSNNIASTSNNTNSNNNNNNHNNNNNASNTSSNDSNSLHSSDSIDNNNINNHNTNNNTNSNNNNNFSSFNASNFPLFKSNNKNNMTKTSVPTFGGIPIDIHSGSTNNTSNNSNFNSTNSYNSYSQNINSNNHLSTSQDFVDGLIHFPDSTNSYQPRTSNDSFTRTSMSNSISNTNSNSNSNSNNLMSQLSRTRNNTISSQLSAISSIAPSQTPSMLWQTNTNTTTNNNNDPSYQILQQFNGTSLNDTTLIPQDFPSFDTTNNNNGNNANNNNNNNNNNSNSNSNSNSNNNNNNIHNTSPNNNLRANINHTNSLSGLSLWPNPRQRSQSNASSIYTDAQMFEQQSSVPTTNNQPNLTNGTVSRQRAATNYTIPIVQEIPSVIDDIDPRAINWVSTDKNVPFINQITTLLPTNTISISNIFSLQQQQLQLANAINLTSTSLVTLCSKYGNVITARTLSGLNMALVEFDTVESAARALDDLQNKEVSMIGAPSTVCFAKILPMHQQQSNLGVPNSSVPLNSSLLNNEMLPQTLLQEQLYSGALSFQQQGGASIPVFNSQQQTQQTQHSTMHSNSISIPSHNHSNNSNNNNNNMNQIQSNEKEQCPFPLPPPNIIHQKDIVKEIVNSFEIDFNKSQTIHILMNAFSNTPTANINDFGPLPDPLNTRDFDSPKLRELRKNIDANQINDIEIEQLAMAMLNELPELSSDYIGNTIVQKLFEHSSDIIKDIMLRKTNKYLTSMGVHKNGTWACQKMITMARTPRQKMLVGTGVEAYCTPLFNDQFGNYVIQCVLKYGFPWNNFIFESIVTNFWTISQNRYGARAVRACLEAHDIVTTEQTLVLSAMIILYAEYLTTNTNGTLLVTWFLDTCILPHRHTILAKKIVPNIVELCCHRLASLTVLKILNFRGDDEARNTILNSIFGPISDEEEDPPKLLNNILSDTNYGPTFVYKVLSMPLLEGDVRFHVIKQVRKILPDCKAAQHHRRLMEEVGLAQLNNGMSQNGQPKHRVSMSHVFNHDNNKHMRHLSVSSVRSSNSRQTAPLSNASTTNTNTISTGGQHPPVSLNGQPANNMIPGTSSTPVTQGKQNPPQPYNMNYMNYPGVFPNSYVNTSNGPNSTNVPGTFNINDDLTSQFDMLSVNNNDTRVSLPQITINNNLNSSGTGLNNIPDNTPTNSTSTTTGNSNNGNPTSYQTFGF</sequence>
<dbReference type="SUPFAM" id="SSF54928">
    <property type="entry name" value="RNA-binding domain, RBD"/>
    <property type="match status" value="1"/>
</dbReference>
<feature type="region of interest" description="Disordered" evidence="6">
    <location>
        <begin position="717"/>
        <end position="764"/>
    </location>
</feature>
<dbReference type="SUPFAM" id="SSF48371">
    <property type="entry name" value="ARM repeat"/>
    <property type="match status" value="1"/>
</dbReference>
<feature type="compositionally biased region" description="Low complexity" evidence="6">
    <location>
        <begin position="1184"/>
        <end position="1212"/>
    </location>
</feature>
<keyword evidence="2" id="KW-0677">Repeat</keyword>
<dbReference type="Gene3D" id="3.30.70.330">
    <property type="match status" value="1"/>
</dbReference>
<feature type="compositionally biased region" description="Low complexity" evidence="6">
    <location>
        <begin position="159"/>
        <end position="230"/>
    </location>
</feature>
<dbReference type="Pfam" id="PF00076">
    <property type="entry name" value="RRM_1"/>
    <property type="match status" value="1"/>
</dbReference>
<dbReference type="GO" id="GO:0000288">
    <property type="term" value="P:nuclear-transcribed mRNA catabolic process, deadenylation-dependent decay"/>
    <property type="evidence" value="ECO:0007669"/>
    <property type="project" value="UniProtKB-ARBA"/>
</dbReference>
<dbReference type="STRING" id="1071380.I2H956"/>
<evidence type="ECO:0000256" key="4">
    <source>
        <dbReference type="PROSITE-ProRule" id="PRU00176"/>
    </source>
</evidence>
<organism evidence="9 10">
    <name type="scientific">Henningerozyma blattae (strain ATCC 34711 / CBS 6284 / DSM 70876 / NBRC 10599 / NRRL Y-10934 / UCD 77-7)</name>
    <name type="common">Yeast</name>
    <name type="synonym">Tetrapisispora blattae</name>
    <dbReference type="NCBI Taxonomy" id="1071380"/>
    <lineage>
        <taxon>Eukaryota</taxon>
        <taxon>Fungi</taxon>
        <taxon>Dikarya</taxon>
        <taxon>Ascomycota</taxon>
        <taxon>Saccharomycotina</taxon>
        <taxon>Saccharomycetes</taxon>
        <taxon>Saccharomycetales</taxon>
        <taxon>Saccharomycetaceae</taxon>
        <taxon>Henningerozyma</taxon>
    </lineage>
</organism>
<evidence type="ECO:0000256" key="2">
    <source>
        <dbReference type="ARBA" id="ARBA00022737"/>
    </source>
</evidence>
<evidence type="ECO:0000259" key="7">
    <source>
        <dbReference type="PROSITE" id="PS50102"/>
    </source>
</evidence>
<feature type="compositionally biased region" description="Low complexity" evidence="6">
    <location>
        <begin position="1311"/>
        <end position="1346"/>
    </location>
</feature>
<feature type="region of interest" description="Disordered" evidence="6">
    <location>
        <begin position="150"/>
        <end position="230"/>
    </location>
</feature>
<feature type="region of interest" description="Disordered" evidence="6">
    <location>
        <begin position="1"/>
        <end position="28"/>
    </location>
</feature>
<dbReference type="InterPro" id="IPR016024">
    <property type="entry name" value="ARM-type_fold"/>
</dbReference>
<feature type="repeat" description="Pumilio" evidence="5">
    <location>
        <begin position="855"/>
        <end position="890"/>
    </location>
</feature>
<feature type="region of interest" description="Disordered" evidence="6">
    <location>
        <begin position="505"/>
        <end position="524"/>
    </location>
</feature>
<feature type="domain" description="RRM" evidence="7">
    <location>
        <begin position="574"/>
        <end position="660"/>
    </location>
</feature>
<gene>
    <name evidence="9" type="primary">TBLA0I02500</name>
    <name evidence="9" type="ORF">TBLA_0I02500</name>
</gene>
<feature type="compositionally biased region" description="Low complexity" evidence="6">
    <location>
        <begin position="424"/>
        <end position="465"/>
    </location>
</feature>
<evidence type="ECO:0000256" key="5">
    <source>
        <dbReference type="PROSITE-ProRule" id="PRU00317"/>
    </source>
</evidence>
<dbReference type="PROSITE" id="PS50102">
    <property type="entry name" value="RRM"/>
    <property type="match status" value="1"/>
</dbReference>
<dbReference type="GO" id="GO:0003729">
    <property type="term" value="F:mRNA binding"/>
    <property type="evidence" value="ECO:0007669"/>
    <property type="project" value="UniProtKB-ARBA"/>
</dbReference>
<dbReference type="Pfam" id="PF00806">
    <property type="entry name" value="PUF"/>
    <property type="match status" value="3"/>
</dbReference>
<evidence type="ECO:0000256" key="6">
    <source>
        <dbReference type="SAM" id="MobiDB-lite"/>
    </source>
</evidence>